<gene>
    <name evidence="1" type="ORF">SAMN05421853_1232</name>
</gene>
<keyword evidence="2" id="KW-1185">Reference proteome</keyword>
<sequence>MQRPELVPVARDHPDACLPAGCDLETALLNPIQERVDIGSLPHLFELCAHAWDDLFVKRGLTGSAAIVALS</sequence>
<reference evidence="2" key="1">
    <citation type="submission" date="2016-10" db="EMBL/GenBank/DDBJ databases">
        <authorList>
            <person name="Varghese N."/>
            <person name="Submissions S."/>
        </authorList>
    </citation>
    <scope>NUCLEOTIDE SEQUENCE [LARGE SCALE GENOMIC DNA]</scope>
    <source>
        <strain evidence="2">JCM 10271</strain>
    </source>
</reference>
<evidence type="ECO:0000313" key="1">
    <source>
        <dbReference type="EMBL" id="SFQ69085.1"/>
    </source>
</evidence>
<name>A0A1I6AKA0_9RHOB</name>
<organism evidence="1 2">
    <name type="scientific">Roseivivax halotolerans</name>
    <dbReference type="NCBI Taxonomy" id="93684"/>
    <lineage>
        <taxon>Bacteria</taxon>
        <taxon>Pseudomonadati</taxon>
        <taxon>Pseudomonadota</taxon>
        <taxon>Alphaproteobacteria</taxon>
        <taxon>Rhodobacterales</taxon>
        <taxon>Roseobacteraceae</taxon>
        <taxon>Roseivivax</taxon>
    </lineage>
</organism>
<dbReference type="STRING" id="93684.SAMN05421853_1232"/>
<dbReference type="EMBL" id="FOXV01000023">
    <property type="protein sequence ID" value="SFQ69085.1"/>
    <property type="molecule type" value="Genomic_DNA"/>
</dbReference>
<evidence type="ECO:0000313" key="2">
    <source>
        <dbReference type="Proteomes" id="UP000243106"/>
    </source>
</evidence>
<protein>
    <submittedName>
        <fullName evidence="1">Uncharacterized protein</fullName>
    </submittedName>
</protein>
<dbReference type="AlphaFoldDB" id="A0A1I6AKA0"/>
<dbReference type="Proteomes" id="UP000243106">
    <property type="component" value="Unassembled WGS sequence"/>
</dbReference>
<accession>A0A1I6AKA0</accession>
<proteinExistence type="predicted"/>